<dbReference type="InterPro" id="IPR020578">
    <property type="entry name" value="Aminotrans_V_PyrdxlP_BS"/>
</dbReference>
<sequence>MTALYLDYAATTPADPAVIQAMLGCLGQDGVFGNPASRSHGYGWQAEAAVETARQQVALFLNADSREIVWTSGATEADNLAIKGAAAALQTRGRHLISSVTEHKAVLDSLSYLETQGFEVTWLRPDDSGMITADQVLEVVRTDTILVSLMLVNNETGVVNALSGLGHQLRSRNILFHIDAAQAPGKIAVDVKALGVDLLSLSAHKVYGPKGIGALYVRRAPEVQIQAQMHGGGHERGMRSGTLPTHQVVGMGEAFRIARECRETEAPRVERLGRRFLDAVLQIEGVSLNGRLRVPNIMNLTFAGVDGETLLLALSDLAVSSGSACASASMSPSYVLKSMGLTDEQAHSSLRFSIGRFTTEAEIDRAADLVGEILPRLRERRRARTAQV</sequence>
<accession>A0A4P7XHY6</accession>
<gene>
    <name evidence="13" type="ORF">soil367_08040</name>
</gene>
<evidence type="ECO:0000313" key="13">
    <source>
        <dbReference type="EMBL" id="QCF25872.1"/>
    </source>
</evidence>
<keyword evidence="4 13" id="KW-0808">Transferase</keyword>
<evidence type="ECO:0000256" key="10">
    <source>
        <dbReference type="ARBA" id="ARBA00050776"/>
    </source>
</evidence>
<dbReference type="Gene3D" id="3.90.1150.10">
    <property type="entry name" value="Aspartate Aminotransferase, domain 1"/>
    <property type="match status" value="1"/>
</dbReference>
<dbReference type="PANTHER" id="PTHR11601">
    <property type="entry name" value="CYSTEINE DESULFURYLASE FAMILY MEMBER"/>
    <property type="match status" value="1"/>
</dbReference>
<comment type="cofactor">
    <cofactor evidence="1 11">
        <name>pyridoxal 5'-phosphate</name>
        <dbReference type="ChEBI" id="CHEBI:597326"/>
    </cofactor>
</comment>
<evidence type="ECO:0000256" key="5">
    <source>
        <dbReference type="ARBA" id="ARBA00022714"/>
    </source>
</evidence>
<keyword evidence="6" id="KW-0479">Metal-binding</keyword>
<keyword evidence="7" id="KW-0663">Pyridoxal phosphate</keyword>
<dbReference type="InterPro" id="IPR015422">
    <property type="entry name" value="PyrdxlP-dep_Trfase_small"/>
</dbReference>
<dbReference type="InterPro" id="IPR016454">
    <property type="entry name" value="Cysteine_dSase"/>
</dbReference>
<dbReference type="EC" id="2.8.1.7" evidence="3"/>
<keyword evidence="14" id="KW-1185">Reference proteome</keyword>
<evidence type="ECO:0000256" key="4">
    <source>
        <dbReference type="ARBA" id="ARBA00022679"/>
    </source>
</evidence>
<evidence type="ECO:0000259" key="12">
    <source>
        <dbReference type="Pfam" id="PF00266"/>
    </source>
</evidence>
<dbReference type="FunFam" id="3.40.640.10:FF:000003">
    <property type="entry name" value="Cysteine desulfurase IscS"/>
    <property type="match status" value="1"/>
</dbReference>
<comment type="catalytic activity">
    <reaction evidence="10">
        <text>(sulfur carrier)-H + L-cysteine = (sulfur carrier)-SH + L-alanine</text>
        <dbReference type="Rhea" id="RHEA:43892"/>
        <dbReference type="Rhea" id="RHEA-COMP:14737"/>
        <dbReference type="Rhea" id="RHEA-COMP:14739"/>
        <dbReference type="ChEBI" id="CHEBI:29917"/>
        <dbReference type="ChEBI" id="CHEBI:35235"/>
        <dbReference type="ChEBI" id="CHEBI:57972"/>
        <dbReference type="ChEBI" id="CHEBI:64428"/>
        <dbReference type="EC" id="2.8.1.7"/>
    </reaction>
</comment>
<dbReference type="PIRSF" id="PIRSF005572">
    <property type="entry name" value="NifS"/>
    <property type="match status" value="1"/>
</dbReference>
<dbReference type="SUPFAM" id="SSF53383">
    <property type="entry name" value="PLP-dependent transferases"/>
    <property type="match status" value="1"/>
</dbReference>
<dbReference type="Proteomes" id="UP000298049">
    <property type="component" value="Chromosome"/>
</dbReference>
<evidence type="ECO:0000256" key="7">
    <source>
        <dbReference type="ARBA" id="ARBA00022898"/>
    </source>
</evidence>
<dbReference type="GO" id="GO:0051537">
    <property type="term" value="F:2 iron, 2 sulfur cluster binding"/>
    <property type="evidence" value="ECO:0007669"/>
    <property type="project" value="UniProtKB-KW"/>
</dbReference>
<dbReference type="OrthoDB" id="9808002at2"/>
<evidence type="ECO:0000256" key="8">
    <source>
        <dbReference type="ARBA" id="ARBA00023004"/>
    </source>
</evidence>
<evidence type="ECO:0000256" key="11">
    <source>
        <dbReference type="RuleBase" id="RU004504"/>
    </source>
</evidence>
<dbReference type="AlphaFoldDB" id="A0A4P7XHY6"/>
<dbReference type="RefSeq" id="WP_136548599.1">
    <property type="nucleotide sequence ID" value="NZ_CP031093.1"/>
</dbReference>
<comment type="similarity">
    <text evidence="2">Belongs to the class-V pyridoxal-phosphate-dependent aminotransferase family. NifS/IscS subfamily.</text>
</comment>
<dbReference type="NCBIfam" id="NF010611">
    <property type="entry name" value="PRK14012.1"/>
    <property type="match status" value="1"/>
</dbReference>
<keyword evidence="8" id="KW-0408">Iron</keyword>
<dbReference type="Gene3D" id="3.40.640.10">
    <property type="entry name" value="Type I PLP-dependent aspartate aminotransferase-like (Major domain)"/>
    <property type="match status" value="1"/>
</dbReference>
<dbReference type="GO" id="GO:0031071">
    <property type="term" value="F:cysteine desulfurase activity"/>
    <property type="evidence" value="ECO:0007669"/>
    <property type="project" value="UniProtKB-EC"/>
</dbReference>
<dbReference type="Pfam" id="PF00266">
    <property type="entry name" value="Aminotran_5"/>
    <property type="match status" value="1"/>
</dbReference>
<evidence type="ECO:0000256" key="3">
    <source>
        <dbReference type="ARBA" id="ARBA00012239"/>
    </source>
</evidence>
<keyword evidence="9" id="KW-0411">Iron-sulfur</keyword>
<proteinExistence type="inferred from homology"/>
<dbReference type="InterPro" id="IPR015424">
    <property type="entry name" value="PyrdxlP-dep_Trfase"/>
</dbReference>
<evidence type="ECO:0000256" key="6">
    <source>
        <dbReference type="ARBA" id="ARBA00022723"/>
    </source>
</evidence>
<protein>
    <recommendedName>
        <fullName evidence="3">cysteine desulfurase</fullName>
        <ecNumber evidence="3">2.8.1.7</ecNumber>
    </recommendedName>
</protein>
<evidence type="ECO:0000256" key="9">
    <source>
        <dbReference type="ARBA" id="ARBA00023014"/>
    </source>
</evidence>
<dbReference type="GO" id="GO:0046872">
    <property type="term" value="F:metal ion binding"/>
    <property type="evidence" value="ECO:0007669"/>
    <property type="project" value="UniProtKB-KW"/>
</dbReference>
<feature type="domain" description="Aminotransferase class V" evidence="12">
    <location>
        <begin position="5"/>
        <end position="365"/>
    </location>
</feature>
<evidence type="ECO:0000256" key="2">
    <source>
        <dbReference type="ARBA" id="ARBA00006490"/>
    </source>
</evidence>
<organism evidence="13 14">
    <name type="scientific">Hydrocarboniclastica marina</name>
    <dbReference type="NCBI Taxonomy" id="2259620"/>
    <lineage>
        <taxon>Bacteria</taxon>
        <taxon>Pseudomonadati</taxon>
        <taxon>Pseudomonadota</taxon>
        <taxon>Gammaproteobacteria</taxon>
        <taxon>Alteromonadales</taxon>
        <taxon>Alteromonadaceae</taxon>
        <taxon>Hydrocarboniclastica</taxon>
    </lineage>
</organism>
<dbReference type="InterPro" id="IPR000192">
    <property type="entry name" value="Aminotrans_V_dom"/>
</dbReference>
<dbReference type="EMBL" id="CP031093">
    <property type="protein sequence ID" value="QCF25872.1"/>
    <property type="molecule type" value="Genomic_DNA"/>
</dbReference>
<keyword evidence="5" id="KW-0001">2Fe-2S</keyword>
<dbReference type="PROSITE" id="PS00595">
    <property type="entry name" value="AA_TRANSFER_CLASS_5"/>
    <property type="match status" value="1"/>
</dbReference>
<name>A0A4P7XHY6_9ALTE</name>
<evidence type="ECO:0000256" key="1">
    <source>
        <dbReference type="ARBA" id="ARBA00001933"/>
    </source>
</evidence>
<dbReference type="PANTHER" id="PTHR11601:SF34">
    <property type="entry name" value="CYSTEINE DESULFURASE"/>
    <property type="match status" value="1"/>
</dbReference>
<dbReference type="InterPro" id="IPR015421">
    <property type="entry name" value="PyrdxlP-dep_Trfase_major"/>
</dbReference>
<evidence type="ECO:0000313" key="14">
    <source>
        <dbReference type="Proteomes" id="UP000298049"/>
    </source>
</evidence>
<dbReference type="KEGG" id="hmi:soil367_08040"/>
<reference evidence="13 14" key="1">
    <citation type="submission" date="2018-07" db="EMBL/GenBank/DDBJ databases">
        <title>Marsedoiliclastica nanhaica gen. nov. sp. nov., a novel marine hydrocarbonoclastic bacterium isolated from an in-situ enriched hydrocarbon-degrading consortium in deep-sea sediment.</title>
        <authorList>
            <person name="Dong C."/>
            <person name="Ma T."/>
            <person name="Liu R."/>
            <person name="Shao Z."/>
        </authorList>
    </citation>
    <scope>NUCLEOTIDE SEQUENCE [LARGE SCALE GENOMIC DNA]</scope>
    <source>
        <strain evidence="14">soil36-7</strain>
    </source>
</reference>